<name>A0ABN1BX74_9BURK</name>
<comment type="similarity">
    <text evidence="1">Belongs to the short-chain dehydrogenases/reductases (SDR) family.</text>
</comment>
<keyword evidence="2" id="KW-0560">Oxidoreductase</keyword>
<protein>
    <submittedName>
        <fullName evidence="3">SDR family oxidoreductase</fullName>
    </submittedName>
</protein>
<comment type="caution">
    <text evidence="3">The sequence shown here is derived from an EMBL/GenBank/DDBJ whole genome shotgun (WGS) entry which is preliminary data.</text>
</comment>
<dbReference type="InterPro" id="IPR002347">
    <property type="entry name" value="SDR_fam"/>
</dbReference>
<dbReference type="PRINTS" id="PR00081">
    <property type="entry name" value="GDHRDH"/>
</dbReference>
<evidence type="ECO:0000313" key="3">
    <source>
        <dbReference type="EMBL" id="GAA0506265.1"/>
    </source>
</evidence>
<dbReference type="SUPFAM" id="SSF51735">
    <property type="entry name" value="NAD(P)-binding Rossmann-fold domains"/>
    <property type="match status" value="1"/>
</dbReference>
<dbReference type="InterPro" id="IPR020904">
    <property type="entry name" value="Sc_DH/Rdtase_CS"/>
</dbReference>
<organism evidence="3 4">
    <name type="scientific">Pigmentiphaga daeguensis</name>
    <dbReference type="NCBI Taxonomy" id="414049"/>
    <lineage>
        <taxon>Bacteria</taxon>
        <taxon>Pseudomonadati</taxon>
        <taxon>Pseudomonadota</taxon>
        <taxon>Betaproteobacteria</taxon>
        <taxon>Burkholderiales</taxon>
        <taxon>Alcaligenaceae</taxon>
        <taxon>Pigmentiphaga</taxon>
    </lineage>
</organism>
<dbReference type="PROSITE" id="PS00061">
    <property type="entry name" value="ADH_SHORT"/>
    <property type="match status" value="1"/>
</dbReference>
<proteinExistence type="inferred from homology"/>
<sequence length="255" mass="25822">MDSSHLPLSGRVAIVTGAAGDLGAAIAGRFLLAGASVAWLDRNQAEAEARIGRGPCPERSLALGCDVADAGSSRQAVEAAVAHFGALHVLVNNAAIVSPRLPLAELGVDDWQQALDVNVTGAFLMAKWAIPHLLGAPGAVVLNVASQLGHVTNPGAGAYSTSKAALLGLTRSIAVDYAQQGIRAVSLSPGSVMTSRLTRRYGCEAAASAQLAPRHPMGRIATPAEIAEAALFLASDAAAFVTGTDLLADGGYTAV</sequence>
<dbReference type="PRINTS" id="PR00080">
    <property type="entry name" value="SDRFAMILY"/>
</dbReference>
<gene>
    <name evidence="3" type="ORF">GCM10009097_24130</name>
</gene>
<dbReference type="Proteomes" id="UP001501706">
    <property type="component" value="Unassembled WGS sequence"/>
</dbReference>
<evidence type="ECO:0000313" key="4">
    <source>
        <dbReference type="Proteomes" id="UP001501706"/>
    </source>
</evidence>
<keyword evidence="4" id="KW-1185">Reference proteome</keyword>
<reference evidence="3 4" key="1">
    <citation type="journal article" date="2019" name="Int. J. Syst. Evol. Microbiol.">
        <title>The Global Catalogue of Microorganisms (GCM) 10K type strain sequencing project: providing services to taxonomists for standard genome sequencing and annotation.</title>
        <authorList>
            <consortium name="The Broad Institute Genomics Platform"/>
            <consortium name="The Broad Institute Genome Sequencing Center for Infectious Disease"/>
            <person name="Wu L."/>
            <person name="Ma J."/>
        </authorList>
    </citation>
    <scope>NUCLEOTIDE SEQUENCE [LARGE SCALE GENOMIC DNA]</scope>
    <source>
        <strain evidence="3 4">JCM 14330</strain>
    </source>
</reference>
<evidence type="ECO:0000256" key="1">
    <source>
        <dbReference type="ARBA" id="ARBA00006484"/>
    </source>
</evidence>
<dbReference type="PANTHER" id="PTHR24321:SF8">
    <property type="entry name" value="ESTRADIOL 17-BETA-DEHYDROGENASE 8-RELATED"/>
    <property type="match status" value="1"/>
</dbReference>
<dbReference type="CDD" id="cd05233">
    <property type="entry name" value="SDR_c"/>
    <property type="match status" value="1"/>
</dbReference>
<dbReference type="Gene3D" id="3.40.50.720">
    <property type="entry name" value="NAD(P)-binding Rossmann-like Domain"/>
    <property type="match status" value="1"/>
</dbReference>
<accession>A0ABN1BX74</accession>
<dbReference type="RefSeq" id="WP_087839377.1">
    <property type="nucleotide sequence ID" value="NZ_BAAAEN010000008.1"/>
</dbReference>
<evidence type="ECO:0000256" key="2">
    <source>
        <dbReference type="ARBA" id="ARBA00023002"/>
    </source>
</evidence>
<dbReference type="InterPro" id="IPR036291">
    <property type="entry name" value="NAD(P)-bd_dom_sf"/>
</dbReference>
<dbReference type="PANTHER" id="PTHR24321">
    <property type="entry name" value="DEHYDROGENASES, SHORT CHAIN"/>
    <property type="match status" value="1"/>
</dbReference>
<dbReference type="EMBL" id="BAAAEN010000008">
    <property type="protein sequence ID" value="GAA0506265.1"/>
    <property type="molecule type" value="Genomic_DNA"/>
</dbReference>
<dbReference type="Pfam" id="PF13561">
    <property type="entry name" value="adh_short_C2"/>
    <property type="match status" value="1"/>
</dbReference>